<proteinExistence type="predicted"/>
<dbReference type="AlphaFoldDB" id="A0AAD6IU93"/>
<keyword evidence="1" id="KW-0472">Membrane</keyword>
<accession>A0AAD6IU93</accession>
<evidence type="ECO:0000256" key="1">
    <source>
        <dbReference type="SAM" id="Phobius"/>
    </source>
</evidence>
<gene>
    <name evidence="2" type="ORF">Dda_7056</name>
</gene>
<dbReference type="EMBL" id="JAQGDS010000009">
    <property type="protein sequence ID" value="KAJ6258139.1"/>
    <property type="molecule type" value="Genomic_DNA"/>
</dbReference>
<name>A0AAD6IU93_DREDA</name>
<protein>
    <submittedName>
        <fullName evidence="2">Uncharacterized protein</fullName>
    </submittedName>
</protein>
<evidence type="ECO:0000313" key="2">
    <source>
        <dbReference type="EMBL" id="KAJ6258139.1"/>
    </source>
</evidence>
<dbReference type="Proteomes" id="UP001221413">
    <property type="component" value="Unassembled WGS sequence"/>
</dbReference>
<sequence length="84" mass="9863">MLPHSRSYMVREDEYNSHTNSLDNLVSLIRHWHYHQTSLTITPPQQFQVWDRLVLLIETLPFAPLSAVVIALNINMAFQYPVMI</sequence>
<reference evidence="2" key="1">
    <citation type="submission" date="2023-01" db="EMBL/GenBank/DDBJ databases">
        <title>The chitinases involved in constricting ring structure development in the nematode-trapping fungus Drechslerella dactyloides.</title>
        <authorList>
            <person name="Wang R."/>
            <person name="Zhang L."/>
            <person name="Tang P."/>
            <person name="Li S."/>
            <person name="Liang L."/>
        </authorList>
    </citation>
    <scope>NUCLEOTIDE SEQUENCE</scope>
    <source>
        <strain evidence="2">YMF1.00031</strain>
    </source>
</reference>
<evidence type="ECO:0000313" key="3">
    <source>
        <dbReference type="Proteomes" id="UP001221413"/>
    </source>
</evidence>
<comment type="caution">
    <text evidence="2">The sequence shown here is derived from an EMBL/GenBank/DDBJ whole genome shotgun (WGS) entry which is preliminary data.</text>
</comment>
<keyword evidence="1" id="KW-1133">Transmembrane helix</keyword>
<feature type="transmembrane region" description="Helical" evidence="1">
    <location>
        <begin position="53"/>
        <end position="74"/>
    </location>
</feature>
<organism evidence="2 3">
    <name type="scientific">Drechslerella dactyloides</name>
    <name type="common">Nematode-trapping fungus</name>
    <name type="synonym">Arthrobotrys dactyloides</name>
    <dbReference type="NCBI Taxonomy" id="74499"/>
    <lineage>
        <taxon>Eukaryota</taxon>
        <taxon>Fungi</taxon>
        <taxon>Dikarya</taxon>
        <taxon>Ascomycota</taxon>
        <taxon>Pezizomycotina</taxon>
        <taxon>Orbiliomycetes</taxon>
        <taxon>Orbiliales</taxon>
        <taxon>Orbiliaceae</taxon>
        <taxon>Drechslerella</taxon>
    </lineage>
</organism>
<keyword evidence="1" id="KW-0812">Transmembrane</keyword>
<keyword evidence="3" id="KW-1185">Reference proteome</keyword>